<dbReference type="eggNOG" id="arCOG01958">
    <property type="taxonomic scope" value="Archaea"/>
</dbReference>
<evidence type="ECO:0000313" key="4">
    <source>
        <dbReference type="Proteomes" id="UP000183275"/>
    </source>
</evidence>
<dbReference type="RefSeq" id="WP_049989970.1">
    <property type="nucleotide sequence ID" value="NZ_FOIS01000005.1"/>
</dbReference>
<dbReference type="EMBL" id="FOIS01000005">
    <property type="protein sequence ID" value="SEW31396.1"/>
    <property type="molecule type" value="Genomic_DNA"/>
</dbReference>
<dbReference type="STRING" id="1202768.SAMN05216285_3995"/>
<feature type="domain" description="Potassium channel" evidence="2">
    <location>
        <begin position="75"/>
        <end position="154"/>
    </location>
</feature>
<feature type="transmembrane region" description="Helical" evidence="1">
    <location>
        <begin position="62"/>
        <end position="85"/>
    </location>
</feature>
<evidence type="ECO:0000256" key="1">
    <source>
        <dbReference type="SAM" id="Phobius"/>
    </source>
</evidence>
<organism evidence="3 4">
    <name type="scientific">Natrinema salifodinae</name>
    <dbReference type="NCBI Taxonomy" id="1202768"/>
    <lineage>
        <taxon>Archaea</taxon>
        <taxon>Methanobacteriati</taxon>
        <taxon>Methanobacteriota</taxon>
        <taxon>Stenosarchaea group</taxon>
        <taxon>Halobacteria</taxon>
        <taxon>Halobacteriales</taxon>
        <taxon>Natrialbaceae</taxon>
        <taxon>Natrinema</taxon>
    </lineage>
</organism>
<name>A0A1I0QUU3_9EURY</name>
<dbReference type="AlphaFoldDB" id="A0A1I0QUU3"/>
<dbReference type="Pfam" id="PF07885">
    <property type="entry name" value="Ion_trans_2"/>
    <property type="match status" value="1"/>
</dbReference>
<dbReference type="InterPro" id="IPR013099">
    <property type="entry name" value="K_chnl_dom"/>
</dbReference>
<dbReference type="Gene3D" id="1.10.287.70">
    <property type="match status" value="1"/>
</dbReference>
<dbReference type="Proteomes" id="UP000183275">
    <property type="component" value="Unassembled WGS sequence"/>
</dbReference>
<keyword evidence="4" id="KW-1185">Reference proteome</keyword>
<sequence>MNVVYLALGAVLLAGTVVDLLWTTLWVEGGAGPLTSRVMAWTWRTLRRLGSENPWLRSLSGVVIFVLSLAMWILLLWSGWTLLFASAERALVDTLHRGPVSWADRFYFTGYTIFTLGIGDFVPRTGRWQFVTTLATASGLLFITLSVTYTLSVLDAVTQKRAFANNVNGLGTRSEAIVRRSWNGETFRALDHPLDTIATQLNTLTANHKAYPILHYFHSTQAARAPVVEIAILDEALTLYRFGIPSEDRPNEIVLRTARASVQRYLETLHEAFIDPADRTPPAPALTPLREAGIPTVSDDEFAESLRDVRDRRRTLLGLVESDARRWPSEAAESE</sequence>
<evidence type="ECO:0000259" key="2">
    <source>
        <dbReference type="Pfam" id="PF07885"/>
    </source>
</evidence>
<feature type="transmembrane region" description="Helical" evidence="1">
    <location>
        <begin position="128"/>
        <end position="151"/>
    </location>
</feature>
<keyword evidence="1" id="KW-0812">Transmembrane</keyword>
<keyword evidence="1" id="KW-1133">Transmembrane helix</keyword>
<proteinExistence type="predicted"/>
<dbReference type="OrthoDB" id="263876at2157"/>
<keyword evidence="1" id="KW-0472">Membrane</keyword>
<dbReference type="SUPFAM" id="SSF81324">
    <property type="entry name" value="Voltage-gated potassium channels"/>
    <property type="match status" value="1"/>
</dbReference>
<accession>A0A1I0QUU3</accession>
<reference evidence="4" key="1">
    <citation type="submission" date="2016-10" db="EMBL/GenBank/DDBJ databases">
        <authorList>
            <person name="Varghese N."/>
        </authorList>
    </citation>
    <scope>NUCLEOTIDE SEQUENCE [LARGE SCALE GENOMIC DNA]</scope>
    <source>
        <strain evidence="4">CGMCC 1.12284</strain>
    </source>
</reference>
<evidence type="ECO:0000313" key="3">
    <source>
        <dbReference type="EMBL" id="SEW31396.1"/>
    </source>
</evidence>
<gene>
    <name evidence="3" type="ORF">SAMN05216285_3995</name>
</gene>
<feature type="transmembrane region" description="Helical" evidence="1">
    <location>
        <begin position="106"/>
        <end position="122"/>
    </location>
</feature>
<protein>
    <submittedName>
        <fullName evidence="3">Ion channel</fullName>
    </submittedName>
</protein>